<dbReference type="NCBIfam" id="TIGR00377">
    <property type="entry name" value="ant_ant_sig"/>
    <property type="match status" value="1"/>
</dbReference>
<gene>
    <name evidence="4" type="ORF">ACFQH9_10565</name>
</gene>
<name>A0ABW1I7L9_9PSEU</name>
<keyword evidence="5" id="KW-1185">Reference proteome</keyword>
<dbReference type="PANTHER" id="PTHR33495">
    <property type="entry name" value="ANTI-SIGMA FACTOR ANTAGONIST TM_1081-RELATED-RELATED"/>
    <property type="match status" value="1"/>
</dbReference>
<accession>A0ABW1I7L9</accession>
<evidence type="ECO:0000313" key="5">
    <source>
        <dbReference type="Proteomes" id="UP001596119"/>
    </source>
</evidence>
<organism evidence="4 5">
    <name type="scientific">Pseudonocardia lutea</name>
    <dbReference type="NCBI Taxonomy" id="2172015"/>
    <lineage>
        <taxon>Bacteria</taxon>
        <taxon>Bacillati</taxon>
        <taxon>Actinomycetota</taxon>
        <taxon>Actinomycetes</taxon>
        <taxon>Pseudonocardiales</taxon>
        <taxon>Pseudonocardiaceae</taxon>
        <taxon>Pseudonocardia</taxon>
    </lineage>
</organism>
<dbReference type="InterPro" id="IPR036513">
    <property type="entry name" value="STAS_dom_sf"/>
</dbReference>
<comment type="similarity">
    <text evidence="1 2">Belongs to the anti-sigma-factor antagonist family.</text>
</comment>
<evidence type="ECO:0000256" key="2">
    <source>
        <dbReference type="RuleBase" id="RU003749"/>
    </source>
</evidence>
<dbReference type="EMBL" id="JBHSQK010000019">
    <property type="protein sequence ID" value="MFC5948716.1"/>
    <property type="molecule type" value="Genomic_DNA"/>
</dbReference>
<evidence type="ECO:0000313" key="4">
    <source>
        <dbReference type="EMBL" id="MFC5948716.1"/>
    </source>
</evidence>
<dbReference type="Proteomes" id="UP001596119">
    <property type="component" value="Unassembled WGS sequence"/>
</dbReference>
<dbReference type="InterPro" id="IPR002645">
    <property type="entry name" value="STAS_dom"/>
</dbReference>
<evidence type="ECO:0000259" key="3">
    <source>
        <dbReference type="PROSITE" id="PS50801"/>
    </source>
</evidence>
<proteinExistence type="inferred from homology"/>
<dbReference type="PROSITE" id="PS50801">
    <property type="entry name" value="STAS"/>
    <property type="match status" value="1"/>
</dbReference>
<evidence type="ECO:0000256" key="1">
    <source>
        <dbReference type="ARBA" id="ARBA00009013"/>
    </source>
</evidence>
<dbReference type="InterPro" id="IPR003658">
    <property type="entry name" value="Anti-sigma_ant"/>
</dbReference>
<sequence>MTGDQAPAVEQLLRVESRRAGPAMVVTVAGEVDMFTSPRVEEAVGRALADPAVDVIVVDLTHVEFLDHAGLSALVHAHRAAERRREPLRVVVDHNRPVVRPLEITGLERVLALYYDVAEALRGAPERDESGG</sequence>
<dbReference type="RefSeq" id="WP_379565772.1">
    <property type="nucleotide sequence ID" value="NZ_JBHSQK010000019.1"/>
</dbReference>
<dbReference type="Gene3D" id="3.30.750.24">
    <property type="entry name" value="STAS domain"/>
    <property type="match status" value="1"/>
</dbReference>
<dbReference type="Pfam" id="PF01740">
    <property type="entry name" value="STAS"/>
    <property type="match status" value="1"/>
</dbReference>
<comment type="caution">
    <text evidence="4">The sequence shown here is derived from an EMBL/GenBank/DDBJ whole genome shotgun (WGS) entry which is preliminary data.</text>
</comment>
<dbReference type="PANTHER" id="PTHR33495:SF2">
    <property type="entry name" value="ANTI-SIGMA FACTOR ANTAGONIST TM_1081-RELATED"/>
    <property type="match status" value="1"/>
</dbReference>
<feature type="domain" description="STAS" evidence="3">
    <location>
        <begin position="13"/>
        <end position="124"/>
    </location>
</feature>
<reference evidence="5" key="1">
    <citation type="journal article" date="2019" name="Int. J. Syst. Evol. Microbiol.">
        <title>The Global Catalogue of Microorganisms (GCM) 10K type strain sequencing project: providing services to taxonomists for standard genome sequencing and annotation.</title>
        <authorList>
            <consortium name="The Broad Institute Genomics Platform"/>
            <consortium name="The Broad Institute Genome Sequencing Center for Infectious Disease"/>
            <person name="Wu L."/>
            <person name="Ma J."/>
        </authorList>
    </citation>
    <scope>NUCLEOTIDE SEQUENCE [LARGE SCALE GENOMIC DNA]</scope>
    <source>
        <strain evidence="5">CGMCC 4.7397</strain>
    </source>
</reference>
<protein>
    <recommendedName>
        <fullName evidence="2">Anti-sigma factor antagonist</fullName>
    </recommendedName>
</protein>
<dbReference type="CDD" id="cd07043">
    <property type="entry name" value="STAS_anti-anti-sigma_factors"/>
    <property type="match status" value="1"/>
</dbReference>
<dbReference type="SUPFAM" id="SSF52091">
    <property type="entry name" value="SpoIIaa-like"/>
    <property type="match status" value="1"/>
</dbReference>